<dbReference type="AlphaFoldDB" id="A0A2K9P2V9"/>
<dbReference type="EC" id="2.7.1.90" evidence="6"/>
<dbReference type="EMBL" id="CP020991">
    <property type="protein sequence ID" value="AUO19179.1"/>
    <property type="molecule type" value="Genomic_DNA"/>
</dbReference>
<comment type="pathway">
    <text evidence="6">Carbohydrate degradation; glycolysis; D-glyceraldehyde 3-phosphate and glycerone phosphate from D-glucose: step 3/4.</text>
</comment>
<dbReference type="InterPro" id="IPR022953">
    <property type="entry name" value="ATP_PFK"/>
</dbReference>
<name>A0A2K9P2V9_9FIRM</name>
<feature type="binding site" evidence="6">
    <location>
        <position position="13"/>
    </location>
    <ligand>
        <name>diphosphate</name>
        <dbReference type="ChEBI" id="CHEBI:33019"/>
    </ligand>
</feature>
<evidence type="ECO:0000256" key="1">
    <source>
        <dbReference type="ARBA" id="ARBA00001946"/>
    </source>
</evidence>
<evidence type="ECO:0000313" key="9">
    <source>
        <dbReference type="Proteomes" id="UP000235589"/>
    </source>
</evidence>
<keyword evidence="9" id="KW-1185">Reference proteome</keyword>
<keyword evidence="6" id="KW-0324">Glycolysis</keyword>
<accession>A0A2K9P2V9</accession>
<proteinExistence type="inferred from homology"/>
<dbReference type="KEGG" id="mpec:B9O19_01010"/>
<comment type="subunit">
    <text evidence="6">Homodimer.</text>
</comment>
<comment type="caution">
    <text evidence="6">Lacks conserved residue(s) required for the propagation of feature annotation.</text>
</comment>
<dbReference type="GO" id="GO:0046872">
    <property type="term" value="F:metal ion binding"/>
    <property type="evidence" value="ECO:0007669"/>
    <property type="project" value="UniProtKB-KW"/>
</dbReference>
<dbReference type="Pfam" id="PF00365">
    <property type="entry name" value="PFK"/>
    <property type="match status" value="1"/>
</dbReference>
<reference evidence="8 9" key="1">
    <citation type="submission" date="2017-04" db="EMBL/GenBank/DDBJ databases">
        <title>Monoglobus pectinilyticus 14 draft genome.</title>
        <authorList>
            <person name="Kim C."/>
            <person name="Rosendale D.I."/>
            <person name="Kelly W.J."/>
            <person name="Tannock G.W."/>
            <person name="Patchett M.L."/>
            <person name="Jordens J.Z."/>
        </authorList>
    </citation>
    <scope>NUCLEOTIDE SEQUENCE [LARGE SCALE GENOMIC DNA]</scope>
    <source>
        <strain evidence="8 9">14</strain>
    </source>
</reference>
<dbReference type="PANTHER" id="PTHR45770">
    <property type="entry name" value="ATP-DEPENDENT 6-PHOSPHOFRUCTOKINASE 1"/>
    <property type="match status" value="1"/>
</dbReference>
<dbReference type="InterPro" id="IPR050929">
    <property type="entry name" value="PFKA"/>
</dbReference>
<feature type="binding site" evidence="6">
    <location>
        <position position="245"/>
    </location>
    <ligand>
        <name>substrate</name>
    </ligand>
</feature>
<evidence type="ECO:0000256" key="2">
    <source>
        <dbReference type="ARBA" id="ARBA00022679"/>
    </source>
</evidence>
<keyword evidence="4 6" id="KW-0418">Kinase</keyword>
<dbReference type="InterPro" id="IPR000023">
    <property type="entry name" value="Phosphofructokinase_dom"/>
</dbReference>
<dbReference type="HAMAP" id="MF_01978">
    <property type="entry name" value="Phosphofructokinase_II_B2"/>
    <property type="match status" value="1"/>
</dbReference>
<comment type="activity regulation">
    <text evidence="6">Non-allosteric.</text>
</comment>
<dbReference type="Gene3D" id="3.40.50.460">
    <property type="entry name" value="Phosphofructokinase domain"/>
    <property type="match status" value="1"/>
</dbReference>
<dbReference type="NCBIfam" id="NF010675">
    <property type="entry name" value="PRK14072.1"/>
    <property type="match status" value="1"/>
</dbReference>
<dbReference type="UniPathway" id="UPA00109">
    <property type="reaction ID" value="UER00182"/>
</dbReference>
<dbReference type="PRINTS" id="PR00476">
    <property type="entry name" value="PHFRCTKINASE"/>
</dbReference>
<evidence type="ECO:0000256" key="4">
    <source>
        <dbReference type="ARBA" id="ARBA00022777"/>
    </source>
</evidence>
<feature type="binding site" evidence="6">
    <location>
        <begin position="188"/>
        <end position="190"/>
    </location>
    <ligand>
        <name>substrate</name>
    </ligand>
</feature>
<keyword evidence="6" id="KW-0963">Cytoplasm</keyword>
<evidence type="ECO:0000256" key="5">
    <source>
        <dbReference type="ARBA" id="ARBA00022842"/>
    </source>
</evidence>
<feature type="binding site" evidence="6">
    <location>
        <begin position="142"/>
        <end position="144"/>
    </location>
    <ligand>
        <name>substrate</name>
    </ligand>
</feature>
<evidence type="ECO:0000256" key="3">
    <source>
        <dbReference type="ARBA" id="ARBA00022723"/>
    </source>
</evidence>
<evidence type="ECO:0000259" key="7">
    <source>
        <dbReference type="Pfam" id="PF00365"/>
    </source>
</evidence>
<dbReference type="GO" id="GO:0003872">
    <property type="term" value="F:6-phosphofructokinase activity"/>
    <property type="evidence" value="ECO:0007669"/>
    <property type="project" value="UniProtKB-UniRule"/>
</dbReference>
<feature type="binding site" evidence="6">
    <location>
        <position position="114"/>
    </location>
    <ligand>
        <name>Mg(2+)</name>
        <dbReference type="ChEBI" id="CHEBI:18420"/>
        <note>catalytic</note>
    </ligand>
</feature>
<evidence type="ECO:0000256" key="6">
    <source>
        <dbReference type="HAMAP-Rule" id="MF_01978"/>
    </source>
</evidence>
<dbReference type="PIRSF" id="PIRSF036483">
    <property type="entry name" value="PFK_XF0274"/>
    <property type="match status" value="1"/>
</dbReference>
<dbReference type="GO" id="GO:0006002">
    <property type="term" value="P:fructose 6-phosphate metabolic process"/>
    <property type="evidence" value="ECO:0007669"/>
    <property type="project" value="InterPro"/>
</dbReference>
<evidence type="ECO:0000313" key="8">
    <source>
        <dbReference type="EMBL" id="AUO19179.1"/>
    </source>
</evidence>
<dbReference type="SUPFAM" id="SSF53784">
    <property type="entry name" value="Phosphofructokinase"/>
    <property type="match status" value="1"/>
</dbReference>
<comment type="catalytic activity">
    <reaction evidence="6">
        <text>beta-D-fructose 6-phosphate + diphosphate = beta-D-fructose 1,6-bisphosphate + phosphate + H(+)</text>
        <dbReference type="Rhea" id="RHEA:13613"/>
        <dbReference type="ChEBI" id="CHEBI:15378"/>
        <dbReference type="ChEBI" id="CHEBI:32966"/>
        <dbReference type="ChEBI" id="CHEBI:33019"/>
        <dbReference type="ChEBI" id="CHEBI:43474"/>
        <dbReference type="ChEBI" id="CHEBI:57634"/>
        <dbReference type="EC" id="2.7.1.90"/>
    </reaction>
</comment>
<keyword evidence="5 6" id="KW-0460">Magnesium</keyword>
<protein>
    <recommendedName>
        <fullName evidence="6">Pyrophosphate--fructose 6-phosphate 1-phosphotransferase</fullName>
        <ecNumber evidence="6">2.7.1.90</ecNumber>
    </recommendedName>
    <alternativeName>
        <fullName evidence="6">6-phosphofructokinase, pyrophosphate dependent</fullName>
    </alternativeName>
    <alternativeName>
        <fullName evidence="6">PPi-dependent phosphofructokinase</fullName>
        <shortName evidence="6">PPi-PFK</shortName>
    </alternativeName>
    <alternativeName>
        <fullName evidence="6">Pyrophosphate-dependent 6-phosphofructose-1-kinase</fullName>
    </alternativeName>
</protein>
<dbReference type="Gene3D" id="3.40.50.450">
    <property type="match status" value="1"/>
</dbReference>
<keyword evidence="2 6" id="KW-0808">Transferase</keyword>
<dbReference type="InterPro" id="IPR035966">
    <property type="entry name" value="PKF_sf"/>
</dbReference>
<dbReference type="GO" id="GO:0047334">
    <property type="term" value="F:diphosphate-fructose-6-phosphate 1-phosphotransferase activity"/>
    <property type="evidence" value="ECO:0007669"/>
    <property type="project" value="UniProtKB-EC"/>
</dbReference>
<dbReference type="InterPro" id="IPR011404">
    <property type="entry name" value="PPi-PFK"/>
</dbReference>
<comment type="cofactor">
    <cofactor evidence="1 6">
        <name>Mg(2+)</name>
        <dbReference type="ChEBI" id="CHEBI:18420"/>
    </cofactor>
</comment>
<comment type="similarity">
    <text evidence="6">Belongs to the phosphofructokinase type A (PFKA) family. PPi-dependent PFK group II subfamily. Clade 'B2' sub-subfamily.</text>
</comment>
<dbReference type="Proteomes" id="UP000235589">
    <property type="component" value="Chromosome"/>
</dbReference>
<sequence>MVKGNVVVGQSGGPTSVINSSLVGVFKAAKDAGVEKIYGMRNGIEGFLNKKVVDMSEYVKNELDIELLKRTPSSFLGTCRFKLPSVEESEATYKLLFSIMEELDIKYFFYIGGNDSMDTIKKLSNYAEEIGSDIRFMGVPKTIDNDLAVTDHTPGYGSAAKYIASALKEIIRDVNTYPTESVTVVEIMGRNAGWLTAAAALSRAEDCPGPDLIYLPEVTFDYDRFLEQVKAVKKKKTSVVIAVSEGIKLANGEYVCEDNKQATFEDSFGHKSLGGTALYLADFIGANLGVKSRGIVFSTLQRCASHIVSRRDITEAFMAGSEAVQAALNGETGKMIIFTRTSNEPYNIICSTYDVNKIANIEKVVPDEWIINDGTYVSDEFLAYCRPLIIGELTPFMVDGLPRHLFLD</sequence>
<keyword evidence="3 6" id="KW-0479">Metal-binding</keyword>
<feature type="active site" description="Proton acceptor" evidence="6">
    <location>
        <position position="144"/>
    </location>
</feature>
<gene>
    <name evidence="6" type="primary">pfp</name>
    <name evidence="8" type="ORF">B9O19_01010</name>
</gene>
<feature type="site" description="Important for catalytic activity and substrate specificity; stabilizes the transition state when the phosphoryl donor is PPi; prevents ATP from binding by mimicking the alpha-phosphate group of ATP" evidence="6">
    <location>
        <position position="115"/>
    </location>
</feature>
<comment type="function">
    <text evidence="6">Catalyzes the phosphorylation of D-fructose 6-phosphate, the first committing step of glycolysis. Uses inorganic phosphate (PPi) as phosphoryl donor instead of ATP like common ATP-dependent phosphofructokinases (ATP-PFKs), which renders the reaction reversible, and can thus function both in glycolysis and gluconeogenesis. Consistently, PPi-PFK can replace the enzymes of both the forward (ATP-PFK) and reverse (fructose-bisphosphatase (FBPase)) reactions.</text>
</comment>
<comment type="subcellular location">
    <subcellularLocation>
        <location evidence="6">Cytoplasm</location>
    </subcellularLocation>
</comment>
<organism evidence="8 9">
    <name type="scientific">Monoglobus pectinilyticus</name>
    <dbReference type="NCBI Taxonomy" id="1981510"/>
    <lineage>
        <taxon>Bacteria</taxon>
        <taxon>Bacillati</taxon>
        <taxon>Bacillota</taxon>
        <taxon>Clostridia</taxon>
        <taxon>Monoglobales</taxon>
        <taxon>Monoglobaceae</taxon>
        <taxon>Monoglobus</taxon>
    </lineage>
</organism>
<feature type="domain" description="Phosphofructokinase" evidence="7">
    <location>
        <begin position="6"/>
        <end position="292"/>
    </location>
</feature>
<dbReference type="GO" id="GO:0005737">
    <property type="term" value="C:cytoplasm"/>
    <property type="evidence" value="ECO:0007669"/>
    <property type="project" value="UniProtKB-SubCell"/>
</dbReference>
<feature type="site" description="Important for catalytic activity; stabilizes the transition state when the phosphoryl donor is PPi" evidence="6">
    <location>
        <position position="141"/>
    </location>
</feature>